<dbReference type="SUPFAM" id="SSF58113">
    <property type="entry name" value="Apolipoprotein A-I"/>
    <property type="match status" value="1"/>
</dbReference>
<dbReference type="AlphaFoldDB" id="A0A437MN41"/>
<dbReference type="InterPro" id="IPR003798">
    <property type="entry name" value="DNA_recombination_RmuC"/>
</dbReference>
<dbReference type="Pfam" id="PF02646">
    <property type="entry name" value="RmuC"/>
    <property type="match status" value="1"/>
</dbReference>
<evidence type="ECO:0000256" key="1">
    <source>
        <dbReference type="ARBA" id="ARBA00003416"/>
    </source>
</evidence>
<keyword evidence="6" id="KW-0812">Transmembrane</keyword>
<organism evidence="7 8">
    <name type="scientific">Rhodovarius crocodyli</name>
    <dbReference type="NCBI Taxonomy" id="1979269"/>
    <lineage>
        <taxon>Bacteria</taxon>
        <taxon>Pseudomonadati</taxon>
        <taxon>Pseudomonadota</taxon>
        <taxon>Alphaproteobacteria</taxon>
        <taxon>Acetobacterales</taxon>
        <taxon>Roseomonadaceae</taxon>
        <taxon>Rhodovarius</taxon>
    </lineage>
</organism>
<keyword evidence="6" id="KW-0472">Membrane</keyword>
<name>A0A437MN41_9PROT</name>
<evidence type="ECO:0000313" key="8">
    <source>
        <dbReference type="Proteomes" id="UP000282957"/>
    </source>
</evidence>
<accession>A0A437MN41</accession>
<gene>
    <name evidence="7" type="primary">rmuC</name>
    <name evidence="7" type="ORF">EOD42_02740</name>
</gene>
<comment type="function">
    <text evidence="1">Involved in DNA recombination.</text>
</comment>
<dbReference type="RefSeq" id="WP_127785669.1">
    <property type="nucleotide sequence ID" value="NZ_SACL01000001.1"/>
</dbReference>
<sequence length="461" mass="50004">MSGETIVILGAQLLLLLGVVLLWLRKPPADTATQEKLAALQAAIPAELRAELAQRLPELSREISAFAVEQGKLLAGQEKSLLQSLSTSREQAAEHAASLRRDQAANTAEARQALEAVRTTLAEGVGKQGTALAEEMTRTRDLMDARLKELREGNEKKLAEIQASVNEQLAGAVEKQMNESFNRVIDQFTAVQKAMGDVQAVTAQIGDIKRLFGNVKTRGGWGETQVKAMLDDILPEGSYEVNVRLREGSSDAVEFCVVMPVQGSERVLLPVDAKFPVEDFERLLAAWEAADPVAETAARKSLELRIRSEAQKIAQKYICPPRTVEFGVMYLPTEGLYAEVARIPGLIDDIGRNHRVLVLGPTLLPALLRTIQLGHVTLALSKNAEGVKDLLAATKSEMQKMDDVLGSLSKQVGTVTTTIGKAQTRTRAIARKLRGVDAMPDEAARALIGVDEGPDEENEAP</sequence>
<evidence type="ECO:0000256" key="6">
    <source>
        <dbReference type="SAM" id="Phobius"/>
    </source>
</evidence>
<evidence type="ECO:0000313" key="7">
    <source>
        <dbReference type="EMBL" id="RVT99042.1"/>
    </source>
</evidence>
<evidence type="ECO:0000256" key="3">
    <source>
        <dbReference type="ARBA" id="ARBA00021840"/>
    </source>
</evidence>
<dbReference type="OrthoDB" id="370725at2"/>
<evidence type="ECO:0000256" key="4">
    <source>
        <dbReference type="ARBA" id="ARBA00023054"/>
    </source>
</evidence>
<dbReference type="Proteomes" id="UP000282957">
    <property type="component" value="Unassembled WGS sequence"/>
</dbReference>
<dbReference type="PANTHER" id="PTHR30563:SF0">
    <property type="entry name" value="DNA RECOMBINATION PROTEIN RMUC"/>
    <property type="match status" value="1"/>
</dbReference>
<comment type="similarity">
    <text evidence="2">Belongs to the RmuC family.</text>
</comment>
<evidence type="ECO:0000256" key="2">
    <source>
        <dbReference type="ARBA" id="ARBA00009840"/>
    </source>
</evidence>
<keyword evidence="8" id="KW-1185">Reference proteome</keyword>
<proteinExistence type="inferred from homology"/>
<evidence type="ECO:0000256" key="5">
    <source>
        <dbReference type="ARBA" id="ARBA00023172"/>
    </source>
</evidence>
<keyword evidence="5" id="KW-0233">DNA recombination</keyword>
<comment type="caution">
    <text evidence="7">The sequence shown here is derived from an EMBL/GenBank/DDBJ whole genome shotgun (WGS) entry which is preliminary data.</text>
</comment>
<feature type="transmembrane region" description="Helical" evidence="6">
    <location>
        <begin position="6"/>
        <end position="24"/>
    </location>
</feature>
<dbReference type="PANTHER" id="PTHR30563">
    <property type="entry name" value="DNA RECOMBINATION PROTEIN RMUC"/>
    <property type="match status" value="1"/>
</dbReference>
<reference evidence="7 8" key="1">
    <citation type="submission" date="2019-01" db="EMBL/GenBank/DDBJ databases">
        <authorList>
            <person name="Chen W.-M."/>
        </authorList>
    </citation>
    <scope>NUCLEOTIDE SEQUENCE [LARGE SCALE GENOMIC DNA]</scope>
    <source>
        <strain evidence="7 8">CCP-6</strain>
    </source>
</reference>
<keyword evidence="4" id="KW-0175">Coiled coil</keyword>
<dbReference type="EMBL" id="SACL01000001">
    <property type="protein sequence ID" value="RVT99042.1"/>
    <property type="molecule type" value="Genomic_DNA"/>
</dbReference>
<dbReference type="GO" id="GO:0006310">
    <property type="term" value="P:DNA recombination"/>
    <property type="evidence" value="ECO:0007669"/>
    <property type="project" value="UniProtKB-KW"/>
</dbReference>
<protein>
    <recommendedName>
        <fullName evidence="3">DNA recombination protein RmuC homolog</fullName>
    </recommendedName>
</protein>
<keyword evidence="6" id="KW-1133">Transmembrane helix</keyword>